<feature type="transmembrane region" description="Helical" evidence="1">
    <location>
        <begin position="55"/>
        <end position="75"/>
    </location>
</feature>
<evidence type="ECO:0000313" key="4">
    <source>
        <dbReference type="Proteomes" id="UP000078486"/>
    </source>
</evidence>
<evidence type="ECO:0000259" key="2">
    <source>
        <dbReference type="Pfam" id="PF13386"/>
    </source>
</evidence>
<protein>
    <recommendedName>
        <fullName evidence="2">Urease accessory protein UreH-like transmembrane domain-containing protein</fullName>
    </recommendedName>
</protein>
<keyword evidence="1" id="KW-0812">Transmembrane</keyword>
<sequence length="230" mass="24411">MELASVSTPAAAFVAGLVTSLHCAGMCGPLACWLTPTRPGEDAMSVTLMYQATRLASYTLLGAVAGLAGMMPLAWMNTSALRFLPWVLVLFFVAVALRLDRFLPRIPALARLALRVQAGQGKRSRLSAAAVLGSATPLLPCGPLYFLVTIAALSGSAARGMEFMLAFGCGTLPLLWLAQANFGWLRRRVSPVWISRAQTTLALAAAVIIAWRLRATLGLPGPDPSHLLCH</sequence>
<dbReference type="InterPro" id="IPR039447">
    <property type="entry name" value="UreH-like_TM_dom"/>
</dbReference>
<accession>A0A178IFG4</accession>
<dbReference type="Pfam" id="PF13386">
    <property type="entry name" value="DsbD_2"/>
    <property type="match status" value="1"/>
</dbReference>
<dbReference type="AlphaFoldDB" id="A0A178IFG4"/>
<dbReference type="Proteomes" id="UP000078486">
    <property type="component" value="Unassembled WGS sequence"/>
</dbReference>
<evidence type="ECO:0000256" key="1">
    <source>
        <dbReference type="SAM" id="Phobius"/>
    </source>
</evidence>
<dbReference type="PANTHER" id="PTHR42208:SF1">
    <property type="entry name" value="HEAVY METAL TRANSPORTER"/>
    <property type="match status" value="1"/>
</dbReference>
<keyword evidence="4" id="KW-1185">Reference proteome</keyword>
<dbReference type="RefSeq" id="WP_068772163.1">
    <property type="nucleotide sequence ID" value="NZ_CP109796.1"/>
</dbReference>
<feature type="domain" description="Urease accessory protein UreH-like transmembrane" evidence="2">
    <location>
        <begin position="11"/>
        <end position="204"/>
    </location>
</feature>
<feature type="transmembrane region" description="Helical" evidence="1">
    <location>
        <begin position="81"/>
        <end position="99"/>
    </location>
</feature>
<feature type="transmembrane region" description="Helical" evidence="1">
    <location>
        <begin position="12"/>
        <end position="34"/>
    </location>
</feature>
<evidence type="ECO:0000313" key="3">
    <source>
        <dbReference type="EMBL" id="OAM87829.1"/>
    </source>
</evidence>
<dbReference type="STRING" id="1184151.AW736_20450"/>
<comment type="caution">
    <text evidence="3">The sequence shown here is derived from an EMBL/GenBank/DDBJ whole genome shotgun (WGS) entry which is preliminary data.</text>
</comment>
<feature type="transmembrane region" description="Helical" evidence="1">
    <location>
        <begin position="129"/>
        <end position="153"/>
    </location>
</feature>
<gene>
    <name evidence="3" type="ORF">AW736_20450</name>
</gene>
<feature type="transmembrane region" description="Helical" evidence="1">
    <location>
        <begin position="197"/>
        <end position="213"/>
    </location>
</feature>
<proteinExistence type="predicted"/>
<keyword evidence="1" id="KW-1133">Transmembrane helix</keyword>
<dbReference type="EMBL" id="LRRQ01000156">
    <property type="protein sequence ID" value="OAM87829.1"/>
    <property type="molecule type" value="Genomic_DNA"/>
</dbReference>
<reference evidence="3 4" key="1">
    <citation type="submission" date="2016-01" db="EMBL/GenBank/DDBJ databases">
        <title>High potential of lignocellulose degradation of a new Verrucomicrobia species.</title>
        <authorList>
            <person name="Wang Y."/>
            <person name="Shi Y."/>
            <person name="Qiu Z."/>
            <person name="Liu S."/>
            <person name="Yang H."/>
        </authorList>
    </citation>
    <scope>NUCLEOTIDE SEQUENCE [LARGE SCALE GENOMIC DNA]</scope>
    <source>
        <strain evidence="3 4">TSB47</strain>
    </source>
</reference>
<organism evidence="3 4">
    <name type="scientific">Termitidicoccus mucosus</name>
    <dbReference type="NCBI Taxonomy" id="1184151"/>
    <lineage>
        <taxon>Bacteria</taxon>
        <taxon>Pseudomonadati</taxon>
        <taxon>Verrucomicrobiota</taxon>
        <taxon>Opitutia</taxon>
        <taxon>Opitutales</taxon>
        <taxon>Opitutaceae</taxon>
        <taxon>Termitidicoccus</taxon>
    </lineage>
</organism>
<name>A0A178IFG4_9BACT</name>
<dbReference type="OrthoDB" id="9800141at2"/>
<keyword evidence="1" id="KW-0472">Membrane</keyword>
<dbReference type="PANTHER" id="PTHR42208">
    <property type="entry name" value="HEAVY METAL TRANSPORTER-RELATED"/>
    <property type="match status" value="1"/>
</dbReference>
<feature type="transmembrane region" description="Helical" evidence="1">
    <location>
        <begin position="165"/>
        <end position="185"/>
    </location>
</feature>